<dbReference type="SUPFAM" id="SSF54001">
    <property type="entry name" value="Cysteine proteinases"/>
    <property type="match status" value="1"/>
</dbReference>
<dbReference type="EMBL" id="BONQ01000044">
    <property type="protein sequence ID" value="GIG44781.1"/>
    <property type="molecule type" value="Genomic_DNA"/>
</dbReference>
<proteinExistence type="predicted"/>
<dbReference type="InterPro" id="IPR002931">
    <property type="entry name" value="Transglutaminase-like"/>
</dbReference>
<evidence type="ECO:0000259" key="1">
    <source>
        <dbReference type="Pfam" id="PF01841"/>
    </source>
</evidence>
<dbReference type="Pfam" id="PF01841">
    <property type="entry name" value="Transglut_core"/>
    <property type="match status" value="1"/>
</dbReference>
<keyword evidence="3" id="KW-1185">Reference proteome</keyword>
<dbReference type="Proteomes" id="UP000660611">
    <property type="component" value="Unassembled WGS sequence"/>
</dbReference>
<dbReference type="RefSeq" id="WP_203846599.1">
    <property type="nucleotide sequence ID" value="NZ_BAAAVW010000007.1"/>
</dbReference>
<evidence type="ECO:0000313" key="3">
    <source>
        <dbReference type="Proteomes" id="UP000660611"/>
    </source>
</evidence>
<name>A0A919PKA7_9ACTN</name>
<feature type="domain" description="Transglutaminase-like" evidence="1">
    <location>
        <begin position="86"/>
        <end position="143"/>
    </location>
</feature>
<accession>A0A919PKA7</accession>
<dbReference type="Gene3D" id="3.10.620.30">
    <property type="match status" value="1"/>
</dbReference>
<gene>
    <name evidence="2" type="ORF">Dsi01nite_028220</name>
</gene>
<organism evidence="2 3">
    <name type="scientific">Dactylosporangium siamense</name>
    <dbReference type="NCBI Taxonomy" id="685454"/>
    <lineage>
        <taxon>Bacteria</taxon>
        <taxon>Bacillati</taxon>
        <taxon>Actinomycetota</taxon>
        <taxon>Actinomycetes</taxon>
        <taxon>Micromonosporales</taxon>
        <taxon>Micromonosporaceae</taxon>
        <taxon>Dactylosporangium</taxon>
    </lineage>
</organism>
<dbReference type="InterPro" id="IPR038765">
    <property type="entry name" value="Papain-like_cys_pep_sf"/>
</dbReference>
<comment type="caution">
    <text evidence="2">The sequence shown here is derived from an EMBL/GenBank/DDBJ whole genome shotgun (WGS) entry which is preliminary data.</text>
</comment>
<evidence type="ECO:0000313" key="2">
    <source>
        <dbReference type="EMBL" id="GIG44781.1"/>
    </source>
</evidence>
<reference evidence="2" key="1">
    <citation type="submission" date="2021-01" db="EMBL/GenBank/DDBJ databases">
        <title>Whole genome shotgun sequence of Dactylosporangium siamense NBRC 106093.</title>
        <authorList>
            <person name="Komaki H."/>
            <person name="Tamura T."/>
        </authorList>
    </citation>
    <scope>NUCLEOTIDE SEQUENCE</scope>
    <source>
        <strain evidence="2">NBRC 106093</strain>
    </source>
</reference>
<dbReference type="AlphaFoldDB" id="A0A919PKA7"/>
<sequence length="275" mass="30757">MVDRYRSQSAYSDPGPYAALLAHLPTDVPGLVGVVRNVIVHYYAQGLSFSGERLAEVDSRWVARILAADRSRHTRPLGAPREPKTRVVGCARDLTLLTVAALRHRGVAARSRIGFAGYFGDAFHYDHVVTEYWNGERWVRVDAQLDPATTDFDTFDVRHFITAAEAWTAHRRDEIDPDNYGADPVGPFRGHRFLLDQVRHELAHRQRDELLLWDEWGAVDEDLADWVAERLLAADAGSVEAEEELASRYAADPALHPGGRVHCVSPSGLDAWVDV</sequence>
<protein>
    <recommendedName>
        <fullName evidence="1">Transglutaminase-like domain-containing protein</fullName>
    </recommendedName>
</protein>